<evidence type="ECO:0000313" key="3">
    <source>
        <dbReference type="Proteomes" id="UP000729402"/>
    </source>
</evidence>
<dbReference type="EMBL" id="JAAALK010000282">
    <property type="protein sequence ID" value="KAG8079983.1"/>
    <property type="molecule type" value="Genomic_DNA"/>
</dbReference>
<comment type="caution">
    <text evidence="2">The sequence shown here is derived from an EMBL/GenBank/DDBJ whole genome shotgun (WGS) entry which is preliminary data.</text>
</comment>
<evidence type="ECO:0000256" key="1">
    <source>
        <dbReference type="SAM" id="MobiDB-lite"/>
    </source>
</evidence>
<evidence type="ECO:0000313" key="2">
    <source>
        <dbReference type="EMBL" id="KAG8079983.1"/>
    </source>
</evidence>
<accession>A0A8J5W500</accession>
<feature type="compositionally biased region" description="Gly residues" evidence="1">
    <location>
        <begin position="95"/>
        <end position="104"/>
    </location>
</feature>
<dbReference type="AlphaFoldDB" id="A0A8J5W500"/>
<name>A0A8J5W500_ZIZPA</name>
<organism evidence="2 3">
    <name type="scientific">Zizania palustris</name>
    <name type="common">Northern wild rice</name>
    <dbReference type="NCBI Taxonomy" id="103762"/>
    <lineage>
        <taxon>Eukaryota</taxon>
        <taxon>Viridiplantae</taxon>
        <taxon>Streptophyta</taxon>
        <taxon>Embryophyta</taxon>
        <taxon>Tracheophyta</taxon>
        <taxon>Spermatophyta</taxon>
        <taxon>Magnoliopsida</taxon>
        <taxon>Liliopsida</taxon>
        <taxon>Poales</taxon>
        <taxon>Poaceae</taxon>
        <taxon>BOP clade</taxon>
        <taxon>Oryzoideae</taxon>
        <taxon>Oryzeae</taxon>
        <taxon>Zizaniinae</taxon>
        <taxon>Zizania</taxon>
    </lineage>
</organism>
<reference evidence="2" key="1">
    <citation type="journal article" date="2021" name="bioRxiv">
        <title>Whole Genome Assembly and Annotation of Northern Wild Rice, Zizania palustris L., Supports a Whole Genome Duplication in the Zizania Genus.</title>
        <authorList>
            <person name="Haas M."/>
            <person name="Kono T."/>
            <person name="Macchietto M."/>
            <person name="Millas R."/>
            <person name="McGilp L."/>
            <person name="Shao M."/>
            <person name="Duquette J."/>
            <person name="Hirsch C.N."/>
            <person name="Kimball J."/>
        </authorList>
    </citation>
    <scope>NUCLEOTIDE SEQUENCE</scope>
    <source>
        <tissue evidence="2">Fresh leaf tissue</tissue>
    </source>
</reference>
<sequence>MGLRKDKNALIFTVCGLCGRRTGPAAATQRLRRSEGCCRGDDTRACEGYGGGAWAAATRVLARAAGGDARGRAGCGWGRRVRGLQGRGQREAAARGGGGGGTRGLRGRRRRGCSDGSVAEATPGGYGESTVVGKMENTKIQ</sequence>
<reference evidence="2" key="2">
    <citation type="submission" date="2021-02" db="EMBL/GenBank/DDBJ databases">
        <authorList>
            <person name="Kimball J.A."/>
            <person name="Haas M.W."/>
            <person name="Macchietto M."/>
            <person name="Kono T."/>
            <person name="Duquette J."/>
            <person name="Shao M."/>
        </authorList>
    </citation>
    <scope>NUCLEOTIDE SEQUENCE</scope>
    <source>
        <tissue evidence="2">Fresh leaf tissue</tissue>
    </source>
</reference>
<protein>
    <submittedName>
        <fullName evidence="2">Uncharacterized protein</fullName>
    </submittedName>
</protein>
<feature type="region of interest" description="Disordered" evidence="1">
    <location>
        <begin position="84"/>
        <end position="141"/>
    </location>
</feature>
<keyword evidence="3" id="KW-1185">Reference proteome</keyword>
<dbReference type="Proteomes" id="UP000729402">
    <property type="component" value="Unassembled WGS sequence"/>
</dbReference>
<gene>
    <name evidence="2" type="ORF">GUJ93_ZPchr0007g6253</name>
</gene>
<proteinExistence type="predicted"/>